<keyword evidence="3" id="KW-1185">Reference proteome</keyword>
<organism evidence="2 3">
    <name type="scientific">Sphingobium terrigena</name>
    <dbReference type="NCBI Taxonomy" id="2304063"/>
    <lineage>
        <taxon>Bacteria</taxon>
        <taxon>Pseudomonadati</taxon>
        <taxon>Pseudomonadota</taxon>
        <taxon>Alphaproteobacteria</taxon>
        <taxon>Sphingomonadales</taxon>
        <taxon>Sphingomonadaceae</taxon>
        <taxon>Sphingobium</taxon>
    </lineage>
</organism>
<evidence type="ECO:0000256" key="1">
    <source>
        <dbReference type="SAM" id="Phobius"/>
    </source>
</evidence>
<name>A0A418YXV3_9SPHN</name>
<feature type="transmembrane region" description="Helical" evidence="1">
    <location>
        <begin position="61"/>
        <end position="81"/>
    </location>
</feature>
<reference evidence="2 3" key="1">
    <citation type="submission" date="2018-08" db="EMBL/GenBank/DDBJ databases">
        <title>Sphingobium sp. EO9.</title>
        <authorList>
            <person name="Park Y."/>
            <person name="Kim K.H."/>
            <person name="Jeon C.O."/>
        </authorList>
    </citation>
    <scope>NUCLEOTIDE SEQUENCE [LARGE SCALE GENOMIC DNA]</scope>
    <source>
        <strain evidence="2 3">EO9</strain>
    </source>
</reference>
<dbReference type="EMBL" id="QVRA01000001">
    <property type="protein sequence ID" value="RJG57703.1"/>
    <property type="molecule type" value="Genomic_DNA"/>
</dbReference>
<keyword evidence="1" id="KW-1133">Transmembrane helix</keyword>
<dbReference type="Proteomes" id="UP000283469">
    <property type="component" value="Unassembled WGS sequence"/>
</dbReference>
<keyword evidence="1" id="KW-0812">Transmembrane</keyword>
<dbReference type="AlphaFoldDB" id="A0A418YXV3"/>
<evidence type="ECO:0000313" key="2">
    <source>
        <dbReference type="EMBL" id="RJG57703.1"/>
    </source>
</evidence>
<protein>
    <submittedName>
        <fullName evidence="2">Uncharacterized protein</fullName>
    </submittedName>
</protein>
<gene>
    <name evidence="2" type="ORF">D0Z70_00285</name>
</gene>
<evidence type="ECO:0000313" key="3">
    <source>
        <dbReference type="Proteomes" id="UP000283469"/>
    </source>
</evidence>
<keyword evidence="1" id="KW-0472">Membrane</keyword>
<accession>A0A418YXV3</accession>
<proteinExistence type="predicted"/>
<comment type="caution">
    <text evidence="2">The sequence shown here is derived from an EMBL/GenBank/DDBJ whole genome shotgun (WGS) entry which is preliminary data.</text>
</comment>
<sequence length="86" mass="9023">MGLVPILAAGLGAVATVLAQKYLGDSGQPTDAVIAVLKMPGLTAADRIKLIDAVTRDSERFYSFLHLMLGALGAPLGFLLVRFAPR</sequence>